<evidence type="ECO:0000259" key="1">
    <source>
        <dbReference type="Pfam" id="PF00535"/>
    </source>
</evidence>
<dbReference type="Proteomes" id="UP000824017">
    <property type="component" value="Unassembled WGS sequence"/>
</dbReference>
<comment type="caution">
    <text evidence="2">The sequence shown here is derived from an EMBL/GenBank/DDBJ whole genome shotgun (WGS) entry which is preliminary data.</text>
</comment>
<dbReference type="PANTHER" id="PTHR43630:SF2">
    <property type="entry name" value="GLYCOSYLTRANSFERASE"/>
    <property type="match status" value="1"/>
</dbReference>
<reference evidence="2" key="2">
    <citation type="submission" date="2021-04" db="EMBL/GenBank/DDBJ databases">
        <authorList>
            <person name="Gilroy R."/>
        </authorList>
    </citation>
    <scope>NUCLEOTIDE SEQUENCE</scope>
    <source>
        <strain evidence="2">ChiGjej1B1-13045</strain>
    </source>
</reference>
<dbReference type="PANTHER" id="PTHR43630">
    <property type="entry name" value="POLY-BETA-1,6-N-ACETYL-D-GLUCOSAMINE SYNTHASE"/>
    <property type="match status" value="1"/>
</dbReference>
<dbReference type="AlphaFoldDB" id="A0A9D2IL67"/>
<organism evidence="2 3">
    <name type="scientific">Candidatus Mediterraneibacter stercorigallinarum</name>
    <dbReference type="NCBI Taxonomy" id="2838686"/>
    <lineage>
        <taxon>Bacteria</taxon>
        <taxon>Bacillati</taxon>
        <taxon>Bacillota</taxon>
        <taxon>Clostridia</taxon>
        <taxon>Lachnospirales</taxon>
        <taxon>Lachnospiraceae</taxon>
        <taxon>Mediterraneibacter</taxon>
    </lineage>
</organism>
<dbReference type="InterPro" id="IPR029044">
    <property type="entry name" value="Nucleotide-diphossugar_trans"/>
</dbReference>
<dbReference type="SUPFAM" id="SSF48452">
    <property type="entry name" value="TPR-like"/>
    <property type="match status" value="1"/>
</dbReference>
<accession>A0A9D2IL67</accession>
<sequence>MIVKDEEEVLGRCLESVKNVVDEIIIADTGSKDRTKEIARQYTDKVYDFEWKDDFSAARNFSLSKGTKDYLMWIDADDVLPEKSVWEMLKLKEELPPDTDVVMLPYAVAFDSRGKSTFTYFRERIVKNSGDFRFEGRVHEAIPPAGNVHYSDVLIEHRKIHSGDSSRNLRIYEDMEEKGEVFDSRSLYYYGRELLFHEKYKKGAEVLQTFLNCPDGWIENKIDATRQLAYCFYGLGNDNRALCALLEGLAYDVPRGETCCDLGRHFMDRGKYEQAVYWYGQALSAKKADRSGAFITEECYGYLPAISLCICYDRLGKYELAETYNEMAEGFSPGSAFCSANREYFRERRSDGQKKNPNIH</sequence>
<feature type="domain" description="Glycosyltransferase 2-like" evidence="1">
    <location>
        <begin position="1"/>
        <end position="104"/>
    </location>
</feature>
<proteinExistence type="predicted"/>
<reference evidence="2" key="1">
    <citation type="journal article" date="2021" name="PeerJ">
        <title>Extensive microbial diversity within the chicken gut microbiome revealed by metagenomics and culture.</title>
        <authorList>
            <person name="Gilroy R."/>
            <person name="Ravi A."/>
            <person name="Getino M."/>
            <person name="Pursley I."/>
            <person name="Horton D.L."/>
            <person name="Alikhan N.F."/>
            <person name="Baker D."/>
            <person name="Gharbi K."/>
            <person name="Hall N."/>
            <person name="Watson M."/>
            <person name="Adriaenssens E.M."/>
            <person name="Foster-Nyarko E."/>
            <person name="Jarju S."/>
            <person name="Secka A."/>
            <person name="Antonio M."/>
            <person name="Oren A."/>
            <person name="Chaudhuri R.R."/>
            <person name="La Ragione R."/>
            <person name="Hildebrand F."/>
            <person name="Pallen M.J."/>
        </authorList>
    </citation>
    <scope>NUCLEOTIDE SEQUENCE</scope>
    <source>
        <strain evidence="2">ChiGjej1B1-13045</strain>
    </source>
</reference>
<dbReference type="EMBL" id="DXCD01000260">
    <property type="protein sequence ID" value="HIZ14252.1"/>
    <property type="molecule type" value="Genomic_DNA"/>
</dbReference>
<dbReference type="Gene3D" id="3.90.550.10">
    <property type="entry name" value="Spore Coat Polysaccharide Biosynthesis Protein SpsA, Chain A"/>
    <property type="match status" value="1"/>
</dbReference>
<dbReference type="Gene3D" id="1.25.40.10">
    <property type="entry name" value="Tetratricopeptide repeat domain"/>
    <property type="match status" value="1"/>
</dbReference>
<evidence type="ECO:0000313" key="3">
    <source>
        <dbReference type="Proteomes" id="UP000824017"/>
    </source>
</evidence>
<dbReference type="InterPro" id="IPR001173">
    <property type="entry name" value="Glyco_trans_2-like"/>
</dbReference>
<gene>
    <name evidence="2" type="ORF">H9817_10050</name>
</gene>
<dbReference type="InterPro" id="IPR011990">
    <property type="entry name" value="TPR-like_helical_dom_sf"/>
</dbReference>
<dbReference type="Pfam" id="PF00535">
    <property type="entry name" value="Glycos_transf_2"/>
    <property type="match status" value="1"/>
</dbReference>
<name>A0A9D2IL67_9FIRM</name>
<dbReference type="SUPFAM" id="SSF53448">
    <property type="entry name" value="Nucleotide-diphospho-sugar transferases"/>
    <property type="match status" value="1"/>
</dbReference>
<evidence type="ECO:0000313" key="2">
    <source>
        <dbReference type="EMBL" id="HIZ14252.1"/>
    </source>
</evidence>
<dbReference type="CDD" id="cd02511">
    <property type="entry name" value="Beta4Glucosyltransferase"/>
    <property type="match status" value="1"/>
</dbReference>
<protein>
    <submittedName>
        <fullName evidence="2">Glycosyltransferase family 2 protein</fullName>
    </submittedName>
</protein>